<dbReference type="GO" id="GO:0008168">
    <property type="term" value="F:methyltransferase activity"/>
    <property type="evidence" value="ECO:0007669"/>
    <property type="project" value="UniProtKB-KW"/>
</dbReference>
<reference evidence="1 2" key="1">
    <citation type="submission" date="2014-04" db="EMBL/GenBank/DDBJ databases">
        <authorList>
            <person name="Bishop-Lilly K.A."/>
            <person name="Broomall S.M."/>
            <person name="Chain P.S."/>
            <person name="Chertkov O."/>
            <person name="Coyne S.R."/>
            <person name="Daligault H.E."/>
            <person name="Davenport K.W."/>
            <person name="Erkkila T."/>
            <person name="Frey K.G."/>
            <person name="Gibbons H.S."/>
            <person name="Gu W."/>
            <person name="Jaissle J."/>
            <person name="Johnson S.L."/>
            <person name="Koroleva G.I."/>
            <person name="Ladner J.T."/>
            <person name="Lo C.-C."/>
            <person name="Minogue T.D."/>
            <person name="Munk C."/>
            <person name="Palacios G.F."/>
            <person name="Redden C.L."/>
            <person name="Rosenzweig C.N."/>
            <person name="Scholz M.B."/>
            <person name="Teshima H."/>
            <person name="Xu Y."/>
        </authorList>
    </citation>
    <scope>NUCLEOTIDE SEQUENCE [LARGE SCALE GENOMIC DNA]</scope>
    <source>
        <strain evidence="1 2">8244</strain>
    </source>
</reference>
<dbReference type="GO" id="GO:0032259">
    <property type="term" value="P:methylation"/>
    <property type="evidence" value="ECO:0007669"/>
    <property type="project" value="UniProtKB-KW"/>
</dbReference>
<accession>A0A090Y7I4</accession>
<dbReference type="EMBL" id="JMQA01000051">
    <property type="protein sequence ID" value="KFM93792.1"/>
    <property type="molecule type" value="Genomic_DNA"/>
</dbReference>
<sequence length="212" mass="24733">MPEYKRELAISAMCLAAARKQPRGVFTITDFRYDDGRRNLRTPLKDLFLEAVDEYNQVVFDNGQKNDSICSDILEVENTNYDLVYFDPPYAPPKDDADYIKRYHFLEGLSVYWQGLEIMENTKSKKIPKRYTPFAYKRAVSDALLKLFTKFKDSIIVLSYSSNSVPSEKELYDILKQVKNDVQVFSVPHTYSFGTHESATRRKVEEYIFVAR</sequence>
<dbReference type="REBASE" id="96591">
    <property type="entry name" value="M.Pma8244ORF5998P"/>
</dbReference>
<evidence type="ECO:0000313" key="1">
    <source>
        <dbReference type="EMBL" id="KFM93792.1"/>
    </source>
</evidence>
<name>A0A090Y7I4_PAEMA</name>
<dbReference type="InterPro" id="IPR029063">
    <property type="entry name" value="SAM-dependent_MTases_sf"/>
</dbReference>
<proteinExistence type="predicted"/>
<dbReference type="PATRIC" id="fig|44252.3.peg.5954"/>
<keyword evidence="1" id="KW-0808">Transferase</keyword>
<dbReference type="STRING" id="44252.DJ90_5998"/>
<organism evidence="1 2">
    <name type="scientific">Paenibacillus macerans</name>
    <name type="common">Bacillus macerans</name>
    <dbReference type="NCBI Taxonomy" id="44252"/>
    <lineage>
        <taxon>Bacteria</taxon>
        <taxon>Bacillati</taxon>
        <taxon>Bacillota</taxon>
        <taxon>Bacilli</taxon>
        <taxon>Bacillales</taxon>
        <taxon>Paenibacillaceae</taxon>
        <taxon>Paenibacillus</taxon>
    </lineage>
</organism>
<gene>
    <name evidence="1" type="ORF">DJ90_5998</name>
</gene>
<protein>
    <submittedName>
        <fullName evidence="1">D12 class N6 adenine-specific DNA methyltransferase family protein</fullName>
    </submittedName>
</protein>
<comment type="caution">
    <text evidence="1">The sequence shown here is derived from an EMBL/GenBank/DDBJ whole genome shotgun (WGS) entry which is preliminary data.</text>
</comment>
<dbReference type="GO" id="GO:0003676">
    <property type="term" value="F:nucleic acid binding"/>
    <property type="evidence" value="ECO:0007669"/>
    <property type="project" value="InterPro"/>
</dbReference>
<dbReference type="Proteomes" id="UP000029278">
    <property type="component" value="Unassembled WGS sequence"/>
</dbReference>
<dbReference type="HOGENOM" id="CLU_1298750_0_0_9"/>
<dbReference type="AlphaFoldDB" id="A0A090Y7I4"/>
<dbReference type="PROSITE" id="PS00092">
    <property type="entry name" value="N6_MTASE"/>
    <property type="match status" value="1"/>
</dbReference>
<dbReference type="SUPFAM" id="SSF53335">
    <property type="entry name" value="S-adenosyl-L-methionine-dependent methyltransferases"/>
    <property type="match status" value="1"/>
</dbReference>
<keyword evidence="2" id="KW-1185">Reference proteome</keyword>
<keyword evidence="1" id="KW-0489">Methyltransferase</keyword>
<evidence type="ECO:0000313" key="2">
    <source>
        <dbReference type="Proteomes" id="UP000029278"/>
    </source>
</evidence>
<dbReference type="InterPro" id="IPR002052">
    <property type="entry name" value="DNA_methylase_N6_adenine_CS"/>
</dbReference>